<feature type="compositionally biased region" description="Pro residues" evidence="1">
    <location>
        <begin position="68"/>
        <end position="85"/>
    </location>
</feature>
<reference evidence="3" key="1">
    <citation type="submission" date="2019-07" db="EMBL/GenBank/DDBJ databases">
        <title>De Novo Assembly of kiwifruit Actinidia rufa.</title>
        <authorList>
            <person name="Sugita-Konishi S."/>
            <person name="Sato K."/>
            <person name="Mori E."/>
            <person name="Abe Y."/>
            <person name="Kisaki G."/>
            <person name="Hamano K."/>
            <person name="Suezawa K."/>
            <person name="Otani M."/>
            <person name="Fukuda T."/>
            <person name="Manabe T."/>
            <person name="Gomi K."/>
            <person name="Tabuchi M."/>
            <person name="Akimitsu K."/>
            <person name="Kataoka I."/>
        </authorList>
    </citation>
    <scope>NUCLEOTIDE SEQUENCE [LARGE SCALE GENOMIC DNA]</scope>
    <source>
        <strain evidence="3">cv. Fuchu</strain>
    </source>
</reference>
<dbReference type="PANTHER" id="PTHR10811">
    <property type="entry name" value="FRINGE-RELATED"/>
    <property type="match status" value="1"/>
</dbReference>
<comment type="caution">
    <text evidence="2">The sequence shown here is derived from an EMBL/GenBank/DDBJ whole genome shotgun (WGS) entry which is preliminary data.</text>
</comment>
<keyword evidence="2" id="KW-0328">Glycosyltransferase</keyword>
<name>A0A7J0DDL5_9ERIC</name>
<feature type="compositionally biased region" description="Pro residues" evidence="1">
    <location>
        <begin position="46"/>
        <end position="59"/>
    </location>
</feature>
<evidence type="ECO:0000313" key="3">
    <source>
        <dbReference type="Proteomes" id="UP000585474"/>
    </source>
</evidence>
<accession>A0A7J0DDL5</accession>
<dbReference type="Gene3D" id="3.90.550.50">
    <property type="match status" value="1"/>
</dbReference>
<dbReference type="GO" id="GO:0016757">
    <property type="term" value="F:glycosyltransferase activity"/>
    <property type="evidence" value="ECO:0007669"/>
    <property type="project" value="UniProtKB-KW"/>
</dbReference>
<gene>
    <name evidence="2" type="ORF">Acr_00g0019830</name>
</gene>
<sequence length="207" mass="22725">MEKGWGPPGGRERGGEGERRRVNLTPTKPLPASKTSASFYILLPHHSPPPSPSPSPNAPPTSASGTAPTPPTPSSSSTAPPPPSPNSYLRRHILLPAGSRSAIRITRIIKEIVLRNESDLRWFVFRDDATVFFTHNLVWTLAKYDHDRWFYVGSGSENYEQNAKNSFDMAFGGGGFAISDSLARALDSCLLRYPNLYGSDARVFAWI</sequence>
<feature type="compositionally biased region" description="Basic and acidic residues" evidence="1">
    <location>
        <begin position="10"/>
        <end position="21"/>
    </location>
</feature>
<keyword evidence="3" id="KW-1185">Reference proteome</keyword>
<dbReference type="InterPro" id="IPR006740">
    <property type="entry name" value="DUF604"/>
</dbReference>
<dbReference type="Pfam" id="PF04646">
    <property type="entry name" value="DUF604"/>
    <property type="match status" value="1"/>
</dbReference>
<keyword evidence="2" id="KW-0808">Transferase</keyword>
<dbReference type="OrthoDB" id="421979at2759"/>
<feature type="region of interest" description="Disordered" evidence="1">
    <location>
        <begin position="1"/>
        <end position="89"/>
    </location>
</feature>
<organism evidence="2 3">
    <name type="scientific">Actinidia rufa</name>
    <dbReference type="NCBI Taxonomy" id="165716"/>
    <lineage>
        <taxon>Eukaryota</taxon>
        <taxon>Viridiplantae</taxon>
        <taxon>Streptophyta</taxon>
        <taxon>Embryophyta</taxon>
        <taxon>Tracheophyta</taxon>
        <taxon>Spermatophyta</taxon>
        <taxon>Magnoliopsida</taxon>
        <taxon>eudicotyledons</taxon>
        <taxon>Gunneridae</taxon>
        <taxon>Pentapetalae</taxon>
        <taxon>asterids</taxon>
        <taxon>Ericales</taxon>
        <taxon>Actinidiaceae</taxon>
        <taxon>Actinidia</taxon>
    </lineage>
</organism>
<dbReference type="AlphaFoldDB" id="A0A7J0DDL5"/>
<dbReference type="EMBL" id="BJWL01000153">
    <property type="protein sequence ID" value="GFS31897.1"/>
    <property type="molecule type" value="Genomic_DNA"/>
</dbReference>
<evidence type="ECO:0000256" key="1">
    <source>
        <dbReference type="SAM" id="MobiDB-lite"/>
    </source>
</evidence>
<proteinExistence type="predicted"/>
<evidence type="ECO:0000313" key="2">
    <source>
        <dbReference type="EMBL" id="GFS31897.1"/>
    </source>
</evidence>
<dbReference type="Proteomes" id="UP000585474">
    <property type="component" value="Unassembled WGS sequence"/>
</dbReference>
<protein>
    <submittedName>
        <fullName evidence="2">Beta-1,3-N-acetylglucosaminyltransferase lunatic protein, putative</fullName>
    </submittedName>
</protein>